<proteinExistence type="predicted"/>
<sequence length="57" mass="6451">MKRAYKYRFYPTPRQADQLNRTFGCVRKVYNLALGNTHPCMGGRPAAQHLRAVLGVG</sequence>
<evidence type="ECO:0000313" key="3">
    <source>
        <dbReference type="Proteomes" id="UP001201629"/>
    </source>
</evidence>
<evidence type="ECO:0000259" key="1">
    <source>
        <dbReference type="Pfam" id="PF12323"/>
    </source>
</evidence>
<feature type="domain" description="Transposase putative helix-turn-helix" evidence="1">
    <location>
        <begin position="1"/>
        <end position="34"/>
    </location>
</feature>
<dbReference type="EMBL" id="JAKKFD010000002">
    <property type="protein sequence ID" value="MCG5441465.1"/>
    <property type="molecule type" value="Genomic_DNA"/>
</dbReference>
<dbReference type="Proteomes" id="UP001201629">
    <property type="component" value="Unassembled WGS sequence"/>
</dbReference>
<protein>
    <submittedName>
        <fullName evidence="2">Helix-turn-helix domain-containing protein</fullName>
    </submittedName>
</protein>
<keyword evidence="3" id="KW-1185">Reference proteome</keyword>
<dbReference type="Pfam" id="PF12323">
    <property type="entry name" value="HTH_OrfB_IS605"/>
    <property type="match status" value="1"/>
</dbReference>
<dbReference type="InterPro" id="IPR021027">
    <property type="entry name" value="Transposase_put_HTH"/>
</dbReference>
<organism evidence="2 3">
    <name type="scientific">Micromonospora trifolii</name>
    <dbReference type="NCBI Taxonomy" id="2911208"/>
    <lineage>
        <taxon>Bacteria</taxon>
        <taxon>Bacillati</taxon>
        <taxon>Actinomycetota</taxon>
        <taxon>Actinomycetes</taxon>
        <taxon>Micromonosporales</taxon>
        <taxon>Micromonosporaceae</taxon>
        <taxon>Micromonospora</taxon>
    </lineage>
</organism>
<evidence type="ECO:0000313" key="2">
    <source>
        <dbReference type="EMBL" id="MCG5441465.1"/>
    </source>
</evidence>
<name>A0ABS9MUX9_9ACTN</name>
<accession>A0ABS9MUX9</accession>
<reference evidence="2 3" key="1">
    <citation type="submission" date="2022-01" db="EMBL/GenBank/DDBJ databases">
        <authorList>
            <person name="Riesco R."/>
            <person name="Trujillo M.E."/>
        </authorList>
    </citation>
    <scope>NUCLEOTIDE SEQUENCE [LARGE SCALE GENOMIC DNA]</scope>
    <source>
        <strain evidence="2 3">NIE79</strain>
    </source>
</reference>
<comment type="caution">
    <text evidence="2">The sequence shown here is derived from an EMBL/GenBank/DDBJ whole genome shotgun (WGS) entry which is preliminary data.</text>
</comment>
<dbReference type="RefSeq" id="WP_238676882.1">
    <property type="nucleotide sequence ID" value="NZ_JAKKFD010000002.1"/>
</dbReference>
<gene>
    <name evidence="2" type="ORF">NIE79_001590</name>
</gene>